<organism evidence="1">
    <name type="scientific">Rhizophora mucronata</name>
    <name type="common">Asiatic mangrove</name>
    <dbReference type="NCBI Taxonomy" id="61149"/>
    <lineage>
        <taxon>Eukaryota</taxon>
        <taxon>Viridiplantae</taxon>
        <taxon>Streptophyta</taxon>
        <taxon>Embryophyta</taxon>
        <taxon>Tracheophyta</taxon>
        <taxon>Spermatophyta</taxon>
        <taxon>Magnoliopsida</taxon>
        <taxon>eudicotyledons</taxon>
        <taxon>Gunneridae</taxon>
        <taxon>Pentapetalae</taxon>
        <taxon>rosids</taxon>
        <taxon>fabids</taxon>
        <taxon>Malpighiales</taxon>
        <taxon>Rhizophoraceae</taxon>
        <taxon>Rhizophora</taxon>
    </lineage>
</organism>
<protein>
    <submittedName>
        <fullName evidence="1">Uncharacterized protein</fullName>
    </submittedName>
</protein>
<dbReference type="EMBL" id="GGEC01053566">
    <property type="protein sequence ID" value="MBX34050.1"/>
    <property type="molecule type" value="Transcribed_RNA"/>
</dbReference>
<dbReference type="AlphaFoldDB" id="A0A2P2MUZ8"/>
<proteinExistence type="predicted"/>
<reference evidence="1" key="1">
    <citation type="submission" date="2018-02" db="EMBL/GenBank/DDBJ databases">
        <title>Rhizophora mucronata_Transcriptome.</title>
        <authorList>
            <person name="Meera S.P."/>
            <person name="Sreeshan A."/>
            <person name="Augustine A."/>
        </authorList>
    </citation>
    <scope>NUCLEOTIDE SEQUENCE</scope>
    <source>
        <tissue evidence="1">Leaf</tissue>
    </source>
</reference>
<name>A0A2P2MUZ8_RHIMU</name>
<sequence>MAIACPCLPSSIAPKLVEAKRRLDRVTLLGATPFNHISRNILIASS</sequence>
<accession>A0A2P2MUZ8</accession>
<evidence type="ECO:0000313" key="1">
    <source>
        <dbReference type="EMBL" id="MBX34050.1"/>
    </source>
</evidence>